<dbReference type="GO" id="GO:0003847">
    <property type="term" value="F:1-alkyl-2-acetylglycerophosphocholine esterase activity"/>
    <property type="evidence" value="ECO:0007669"/>
    <property type="project" value="TreeGrafter"/>
</dbReference>
<dbReference type="InterPro" id="IPR029058">
    <property type="entry name" value="AB_hydrolase_fold"/>
</dbReference>
<dbReference type="EMBL" id="VSSS01000016">
    <property type="protein sequence ID" value="TYL97053.1"/>
    <property type="molecule type" value="Genomic_DNA"/>
</dbReference>
<dbReference type="InterPro" id="IPR001375">
    <property type="entry name" value="Peptidase_S9_cat"/>
</dbReference>
<dbReference type="Gene3D" id="3.40.50.1820">
    <property type="entry name" value="alpha/beta hydrolase"/>
    <property type="match status" value="2"/>
</dbReference>
<gene>
    <name evidence="6" type="ORF">FXB40_09755</name>
</gene>
<dbReference type="SUPFAM" id="SSF53474">
    <property type="entry name" value="alpha/beta-Hydrolases"/>
    <property type="match status" value="1"/>
</dbReference>
<organism evidence="6 7">
    <name type="scientific">Bradyrhizobium rifense</name>
    <dbReference type="NCBI Taxonomy" id="515499"/>
    <lineage>
        <taxon>Bacteria</taxon>
        <taxon>Pseudomonadati</taxon>
        <taxon>Pseudomonadota</taxon>
        <taxon>Alphaproteobacteria</taxon>
        <taxon>Hyphomicrobiales</taxon>
        <taxon>Nitrobacteraceae</taxon>
        <taxon>Bradyrhizobium</taxon>
    </lineage>
</organism>
<name>A0A5D3KJ61_9BRAD</name>
<dbReference type="Proteomes" id="UP000324758">
    <property type="component" value="Unassembled WGS sequence"/>
</dbReference>
<dbReference type="GO" id="GO:0008236">
    <property type="term" value="F:serine-type peptidase activity"/>
    <property type="evidence" value="ECO:0007669"/>
    <property type="project" value="InterPro"/>
</dbReference>
<evidence type="ECO:0000256" key="3">
    <source>
        <dbReference type="ARBA" id="ARBA00023098"/>
    </source>
</evidence>
<dbReference type="RefSeq" id="WP_148771989.1">
    <property type="nucleotide sequence ID" value="NZ_VSSS01000016.1"/>
</dbReference>
<keyword evidence="2" id="KW-0442">Lipid degradation</keyword>
<keyword evidence="1" id="KW-0378">Hydrolase</keyword>
<proteinExistence type="predicted"/>
<dbReference type="AlphaFoldDB" id="A0A5D3KJ61"/>
<evidence type="ECO:0000259" key="5">
    <source>
        <dbReference type="Pfam" id="PF00326"/>
    </source>
</evidence>
<dbReference type="PANTHER" id="PTHR10272">
    <property type="entry name" value="PLATELET-ACTIVATING FACTOR ACETYLHYDROLASE"/>
    <property type="match status" value="1"/>
</dbReference>
<accession>A0A5D3KJ61</accession>
<evidence type="ECO:0000256" key="4">
    <source>
        <dbReference type="SAM" id="SignalP"/>
    </source>
</evidence>
<dbReference type="PANTHER" id="PTHR10272:SF0">
    <property type="entry name" value="PLATELET-ACTIVATING FACTOR ACETYLHYDROLASE"/>
    <property type="match status" value="1"/>
</dbReference>
<dbReference type="OrthoDB" id="9814760at2"/>
<evidence type="ECO:0000313" key="6">
    <source>
        <dbReference type="EMBL" id="TYL97053.1"/>
    </source>
</evidence>
<evidence type="ECO:0000256" key="1">
    <source>
        <dbReference type="ARBA" id="ARBA00022801"/>
    </source>
</evidence>
<keyword evidence="3" id="KW-0443">Lipid metabolism</keyword>
<dbReference type="InterPro" id="IPR016986">
    <property type="entry name" value="UCP031982_abhydr"/>
</dbReference>
<feature type="signal peptide" evidence="4">
    <location>
        <begin position="1"/>
        <end position="22"/>
    </location>
</feature>
<evidence type="ECO:0000256" key="2">
    <source>
        <dbReference type="ARBA" id="ARBA00022963"/>
    </source>
</evidence>
<reference evidence="6 7" key="1">
    <citation type="submission" date="2019-08" db="EMBL/GenBank/DDBJ databases">
        <title>Bradyrhizobium hipponensis sp. nov., a rhizobium isolated from a Lupinus angustifolius root nodule in Tunisia.</title>
        <authorList>
            <person name="Off K."/>
            <person name="Rejili M."/>
            <person name="Mars M."/>
            <person name="Brachmann A."/>
            <person name="Marin M."/>
        </authorList>
    </citation>
    <scope>NUCLEOTIDE SEQUENCE [LARGE SCALE GENOMIC DNA]</scope>
    <source>
        <strain evidence="6 7">CTAW71</strain>
    </source>
</reference>
<dbReference type="GO" id="GO:0016042">
    <property type="term" value="P:lipid catabolic process"/>
    <property type="evidence" value="ECO:0007669"/>
    <property type="project" value="UniProtKB-KW"/>
</dbReference>
<keyword evidence="7" id="KW-1185">Reference proteome</keyword>
<keyword evidence="4" id="KW-0732">Signal</keyword>
<comment type="caution">
    <text evidence="6">The sequence shown here is derived from an EMBL/GenBank/DDBJ whole genome shotgun (WGS) entry which is preliminary data.</text>
</comment>
<dbReference type="PIRSF" id="PIRSF031982">
    <property type="entry name" value="UCP031982_abhydr"/>
    <property type="match status" value="1"/>
</dbReference>
<evidence type="ECO:0000313" key="7">
    <source>
        <dbReference type="Proteomes" id="UP000324758"/>
    </source>
</evidence>
<sequence length="323" mass="34542">MRTTIASIFAVLIAVTAGQADAAVGFQHFSIDDPQGPPIEVGVWYPTTVTPKLEAAETGQQMVARNAPVEGTGLPLVVISHGHGGSYAGHLDTATALANAGFVVAALTHNGDSWRDQSRPTAIWERPRQLKLLTDYMLGAWSDHGRLDANRVGAFGFSAGGFTVLAAAGGEPDLQTLPSHCKAHPAFEDCQIMGEHPLLPDTAIVWTHDPRIKAVVSAAPALGFAFGTKGLAAVVQPVQLWRAEDDQVLPHPYYAEAVRLALPTLPETHVVVNAGHYDFLKPCPADLATRAPAICTSKPGFDRAAFHERFDHDIVAFFKRTLP</sequence>
<protein>
    <submittedName>
        <fullName evidence="6">Prolyl oligopeptidase family serine peptidase</fullName>
    </submittedName>
</protein>
<dbReference type="Pfam" id="PF00326">
    <property type="entry name" value="Peptidase_S9"/>
    <property type="match status" value="1"/>
</dbReference>
<feature type="domain" description="Peptidase S9 prolyl oligopeptidase catalytic" evidence="5">
    <location>
        <begin position="95"/>
        <end position="174"/>
    </location>
</feature>
<feature type="chain" id="PRO_5022840175" evidence="4">
    <location>
        <begin position="23"/>
        <end position="323"/>
    </location>
</feature>
<dbReference type="GO" id="GO:0006508">
    <property type="term" value="P:proteolysis"/>
    <property type="evidence" value="ECO:0007669"/>
    <property type="project" value="InterPro"/>
</dbReference>